<reference evidence="1 2" key="1">
    <citation type="submission" date="2014-07" db="EMBL/GenBank/DDBJ databases">
        <title>Genomic and transcriptomic analysis on Apis cerana provide comprehensive insights into honey bee biology.</title>
        <authorList>
            <person name="Diao Q."/>
            <person name="Sun L."/>
            <person name="Zheng H."/>
            <person name="Zheng H."/>
            <person name="Xu S."/>
            <person name="Wang S."/>
            <person name="Zeng Z."/>
            <person name="Hu F."/>
            <person name="Su S."/>
            <person name="Wu J."/>
        </authorList>
    </citation>
    <scope>NUCLEOTIDE SEQUENCE [LARGE SCALE GENOMIC DNA]</scope>
    <source>
        <tissue evidence="1">Pupae without intestine</tissue>
    </source>
</reference>
<gene>
    <name evidence="1" type="ORF">APICC_04728</name>
</gene>
<proteinExistence type="predicted"/>
<evidence type="ECO:0000313" key="2">
    <source>
        <dbReference type="Proteomes" id="UP000242457"/>
    </source>
</evidence>
<keyword evidence="2" id="KW-1185">Reference proteome</keyword>
<dbReference type="EMBL" id="KZ288400">
    <property type="protein sequence ID" value="PBC26308.1"/>
    <property type="molecule type" value="Genomic_DNA"/>
</dbReference>
<dbReference type="Proteomes" id="UP000242457">
    <property type="component" value="Unassembled WGS sequence"/>
</dbReference>
<organism evidence="1 2">
    <name type="scientific">Apis cerana cerana</name>
    <name type="common">Oriental honeybee</name>
    <dbReference type="NCBI Taxonomy" id="94128"/>
    <lineage>
        <taxon>Eukaryota</taxon>
        <taxon>Metazoa</taxon>
        <taxon>Ecdysozoa</taxon>
        <taxon>Arthropoda</taxon>
        <taxon>Hexapoda</taxon>
        <taxon>Insecta</taxon>
        <taxon>Pterygota</taxon>
        <taxon>Neoptera</taxon>
        <taxon>Endopterygota</taxon>
        <taxon>Hymenoptera</taxon>
        <taxon>Apocrita</taxon>
        <taxon>Aculeata</taxon>
        <taxon>Apoidea</taxon>
        <taxon>Anthophila</taxon>
        <taxon>Apidae</taxon>
        <taxon>Apis</taxon>
    </lineage>
</organism>
<protein>
    <submittedName>
        <fullName evidence="1">Uncharacterized protein</fullName>
    </submittedName>
</protein>
<evidence type="ECO:0000313" key="1">
    <source>
        <dbReference type="EMBL" id="PBC26308.1"/>
    </source>
</evidence>
<name>A0A2A3E3P5_APICC</name>
<accession>A0A2A3E3P5</accession>
<dbReference type="STRING" id="94128.A0A2A3E3P5"/>
<sequence length="1393" mass="161616">MCSSVGHRSYELLKHLLFLYTQNILSNINTYCEKVLDMTKLKNHLSTTLTFFHLYWNDIKEHVNDYNSYLNEMSILLGIYIDIELKTFTHTMDSSKIASKLLSALWIYLSNSEKHIFRVLLKLKFVTKKYSKIFDFIFMKSFTSFKKSVESLTDIEYVRYLLVLKIWKKMKETIEEKKEVNKIALTILGPCIPKMRDELLKIICKVPTEFENGTLTLLQPNVFNLKTACNNFLIFEEAMFIESKDNFITQNSDLYLQDLYSVQKSFINCELIKNDTENNHAFKDGIKNNKNNNELLPSRNKFKNYKKISKLKPGELILIDLTKEDELKTDKKKRKKKCQRNLEWLKMKQIDELKHRNQIKISDVHNMKNSENFSHNILLEKQPISNNKINENTESSTLMEQKSFQDNTHNLKNMQDYILNKNEVKYMFQHKQCDTCNSSTKQTDTQLNKVLYLLEILSTMGQNIKEPKAILNLLKESRNENKISSEYNIFYKNTLNECNEMNTQQESSIKTILLSKECQKDITDVQSIKQELPTNIDLNVIEKNTYCQNESIYVQSDHLQSMNSPEIIETMKQNIAHEIHECTNCCKKIDIKPFSYHNNSIFNITKNDVAQNTIDKNAIGKTSICDKNIMCILNDLDKCMDVLNRIGEHIMTVYAEKQQEVLGTQSTESSSKWIQNINSLTNAEREELSKILKFHGNYIKSKFEHPIKEENNENFEILKDKILKTNECKISTSDNQICDISSIHDLKNTKELDQDIHWEVENSKIENLPQKNDAKSCSIDEFENIDILDSILNVHITIKDEQEIWENSQSPLMSPINYDNSNSVLDCIKDFFSPSEYIHSNETEEKYILSNTENSQTLLPEGSLGITGILSSLFDFDSPSNDLMYSNTQAINPRLIKKTFKDEISTKNSNISELNFEEKITEKNDLENTFLQENKELYSNQNRYVDDNMDIVGFGLNSSAEEIIDSYSLNKSIPSFSDHSTVLVNSGNISSEDKELFPKYSLSSPTDKFNTNINQVQPLSDTKNQDLPEICITNNISSNMNYILNQSRDNVQSSQKYAYTELETSPFVKKQPLNSCDLLSSTDSISCNIDTTFQCVKQKHKNSMRQRNIQKTMQYNKEKQNHVTKRKIKISTQSKLPKWTLNSKRKIKMKKKEKESFTSIIQPNQDELNLRCSEITIINPLNYQNIQNTCESPFQMSYSQTSSKNCTSKKKNKQLNCSGIKHMSQQKQILLNLYEDSMVDTIYKEDSKVENPQDIMEDISEDSSISNISEKSHISKNKSCFKLSEKNMEIDTDIIKANIITDKNTAKVSNNTGKSNAKWSLQDIDMQPSNSIKEQIITTLNEDISLKKRKLQLQNFIQPTSTNGILCSINQQKKKKNHCVSIKKKVLEYHHVE</sequence>
<dbReference type="OrthoDB" id="7673806at2759"/>